<keyword evidence="7" id="KW-0408">Iron</keyword>
<dbReference type="NCBIfam" id="TIGR03550">
    <property type="entry name" value="F420_cofG"/>
    <property type="match status" value="1"/>
</dbReference>
<protein>
    <recommendedName>
        <fullName evidence="3">7,8-didemethyl-8-hydroxy-5-deazariboflavin synthase</fullName>
        <ecNumber evidence="3">4.3.1.32</ecNumber>
    </recommendedName>
</protein>
<dbReference type="EMBL" id="SSSM01000001">
    <property type="protein sequence ID" value="THG33510.1"/>
    <property type="molecule type" value="Genomic_DNA"/>
</dbReference>
<keyword evidence="5" id="KW-0949">S-adenosyl-L-methionine</keyword>
<dbReference type="SMART" id="SM00729">
    <property type="entry name" value="Elp3"/>
    <property type="match status" value="1"/>
</dbReference>
<dbReference type="Pfam" id="PF04055">
    <property type="entry name" value="Radical_SAM"/>
    <property type="match status" value="1"/>
</dbReference>
<dbReference type="SFLD" id="SFLDG01388">
    <property type="entry name" value="7_8-didemethyl-8-hydroxy-5-dea"/>
    <property type="match status" value="1"/>
</dbReference>
<accession>A0A4S4FS25</accession>
<dbReference type="InterPro" id="IPR007197">
    <property type="entry name" value="rSAM"/>
</dbReference>
<dbReference type="CDD" id="cd01335">
    <property type="entry name" value="Radical_SAM"/>
    <property type="match status" value="1"/>
</dbReference>
<dbReference type="GO" id="GO:0016765">
    <property type="term" value="F:transferase activity, transferring alkyl or aryl (other than methyl) groups"/>
    <property type="evidence" value="ECO:0007669"/>
    <property type="project" value="InterPro"/>
</dbReference>
<dbReference type="PROSITE" id="PS51918">
    <property type="entry name" value="RADICAL_SAM"/>
    <property type="match status" value="2"/>
</dbReference>
<dbReference type="InterPro" id="IPR045567">
    <property type="entry name" value="CofH/MnqC-like_C"/>
</dbReference>
<evidence type="ECO:0000256" key="6">
    <source>
        <dbReference type="ARBA" id="ARBA00022723"/>
    </source>
</evidence>
<dbReference type="Gene3D" id="3.20.20.70">
    <property type="entry name" value="Aldolase class I"/>
    <property type="match status" value="2"/>
</dbReference>
<comment type="caution">
    <text evidence="12">The sequence shown here is derived from an EMBL/GenBank/DDBJ whole genome shotgun (WGS) entry which is preliminary data.</text>
</comment>
<dbReference type="UniPathway" id="UPA00072"/>
<dbReference type="GO" id="GO:0051539">
    <property type="term" value="F:4 iron, 4 sulfur cluster binding"/>
    <property type="evidence" value="ECO:0007669"/>
    <property type="project" value="UniProtKB-KW"/>
</dbReference>
<dbReference type="GO" id="GO:0044689">
    <property type="term" value="F:7,8-didemethyl-8-hydroxy-5-deazariboflavin synthase activity"/>
    <property type="evidence" value="ECO:0007669"/>
    <property type="project" value="UniProtKB-EC"/>
</dbReference>
<evidence type="ECO:0000256" key="2">
    <source>
        <dbReference type="ARBA" id="ARBA00004712"/>
    </source>
</evidence>
<dbReference type="GO" id="GO:0046872">
    <property type="term" value="F:metal ion binding"/>
    <property type="evidence" value="ECO:0007669"/>
    <property type="project" value="UniProtKB-KW"/>
</dbReference>
<evidence type="ECO:0000313" key="12">
    <source>
        <dbReference type="EMBL" id="THG33510.1"/>
    </source>
</evidence>
<comment type="cofactor">
    <cofactor evidence="1">
        <name>[4Fe-4S] cluster</name>
        <dbReference type="ChEBI" id="CHEBI:49883"/>
    </cofactor>
</comment>
<feature type="domain" description="Radical SAM core" evidence="11">
    <location>
        <begin position="77"/>
        <end position="321"/>
    </location>
</feature>
<dbReference type="InterPro" id="IPR006638">
    <property type="entry name" value="Elp3/MiaA/NifB-like_rSAM"/>
</dbReference>
<feature type="domain" description="Radical SAM core" evidence="11">
    <location>
        <begin position="494"/>
        <end position="729"/>
    </location>
</feature>
<dbReference type="SFLD" id="SFLDG01064">
    <property type="entry name" value="F420__menaquinone_cofactor_bio"/>
    <property type="match status" value="1"/>
</dbReference>
<dbReference type="EC" id="4.3.1.32" evidence="3"/>
<keyword evidence="13" id="KW-1185">Reference proteome</keyword>
<dbReference type="InterPro" id="IPR034405">
    <property type="entry name" value="F420"/>
</dbReference>
<keyword evidence="6" id="KW-0479">Metal-binding</keyword>
<name>A0A4S4FS25_9MICO</name>
<comment type="pathway">
    <text evidence="2">Cofactor biosynthesis; coenzyme F0 biosynthesis.</text>
</comment>
<evidence type="ECO:0000256" key="5">
    <source>
        <dbReference type="ARBA" id="ARBA00022691"/>
    </source>
</evidence>
<evidence type="ECO:0000256" key="7">
    <source>
        <dbReference type="ARBA" id="ARBA00023004"/>
    </source>
</evidence>
<dbReference type="Pfam" id="PF19288">
    <property type="entry name" value="CofH_C"/>
    <property type="match status" value="1"/>
</dbReference>
<dbReference type="AlphaFoldDB" id="A0A4S4FS25"/>
<evidence type="ECO:0000256" key="1">
    <source>
        <dbReference type="ARBA" id="ARBA00001966"/>
    </source>
</evidence>
<evidence type="ECO:0000256" key="4">
    <source>
        <dbReference type="ARBA" id="ARBA00022485"/>
    </source>
</evidence>
<dbReference type="SUPFAM" id="SSF102114">
    <property type="entry name" value="Radical SAM enzymes"/>
    <property type="match status" value="2"/>
</dbReference>
<dbReference type="HAMAP" id="MF_01611">
    <property type="entry name" value="FO_synth_sub1"/>
    <property type="match status" value="1"/>
</dbReference>
<organism evidence="12 13">
    <name type="scientific">Naasia lichenicola</name>
    <dbReference type="NCBI Taxonomy" id="2565933"/>
    <lineage>
        <taxon>Bacteria</taxon>
        <taxon>Bacillati</taxon>
        <taxon>Actinomycetota</taxon>
        <taxon>Actinomycetes</taxon>
        <taxon>Micrococcales</taxon>
        <taxon>Microbacteriaceae</taxon>
        <taxon>Naasia</taxon>
    </lineage>
</organism>
<dbReference type="PANTHER" id="PTHR43076:SF1">
    <property type="entry name" value="LIPOYL SYNTHASE 2"/>
    <property type="match status" value="1"/>
</dbReference>
<evidence type="ECO:0000313" key="13">
    <source>
        <dbReference type="Proteomes" id="UP000309133"/>
    </source>
</evidence>
<dbReference type="OrthoDB" id="9802027at2"/>
<evidence type="ECO:0000256" key="9">
    <source>
        <dbReference type="ARBA" id="ARBA00023239"/>
    </source>
</evidence>
<dbReference type="NCBIfam" id="NF004884">
    <property type="entry name" value="PRK06245.1"/>
    <property type="match status" value="1"/>
</dbReference>
<proteinExistence type="inferred from homology"/>
<evidence type="ECO:0000256" key="3">
    <source>
        <dbReference type="ARBA" id="ARBA00012126"/>
    </source>
</evidence>
<keyword evidence="8" id="KW-0411">Iron-sulfur</keyword>
<dbReference type="InterPro" id="IPR058240">
    <property type="entry name" value="rSAM_sf"/>
</dbReference>
<gene>
    <name evidence="12" type="primary">cofG</name>
    <name evidence="12" type="ORF">E6C64_04015</name>
</gene>
<dbReference type="InterPro" id="IPR013785">
    <property type="entry name" value="Aldolase_TIM"/>
</dbReference>
<sequence>MVEASAQSSSDQHPSAGSAPVVVVRDALLRLEAGDPVSEADATILFSARGPELERLLTVASALRDEGLDRSGREGIITYSRKVFIPVTFLCRDRCHYCTFVETPGGLAMHGKPTYMEPEEILEVARRGAELGCKEALFTLGDRPEDRWPIARAWLDDHGYESTIDYIRAMAILVLEETGLLPHLNPGVMSWSELQRLRPSAPSMGMMLETTAGRLWSEKGGVHYGSPDKDPALRLRVLEDAGRSRVPFTTGVLLGIGENDAERAESLFAIRASHERWGHIQETIVQNFRAKPRTAMQNEADLALEEYIAAVAVARVVMGADATIQAPPNLTDANELGLLLRAGIDDWGGVSPLTADHVNPERPWPDLDDLSALTALSGFELRERLTAHPQYVMAGQEWVDPRLRPHLDALAAPSGLADEQAPVVGRPWTTAPALLPREPSGDRQLDDALAQAAVDPAGLADAGYVALLGARGDDIERLTRLADELRARTVGDAVTYVVNRNLDAALLVDDAVAEPSTERTNGYREFTLEAMAELAAEAWELGATELCLQGQIPAGVRAGQLDVIRAIRARTPDIHLHAFRPAELAEGARRRGVGLERHLAELRDAGLDSVPGTAARILDDGVRAALTAGTDIPVRDWIGGIVAAHRAGLGSTATMVYGHLETPAQQVAHLRTLRSIQEQTGGFTEFIPMPFLPQESPVQVPGLSRSGPSVDESRALHAVARLMLHGSIDHIQVAWTKLGLHAAQLILQGGADDLGGLLIDGALRPEAGAEAHRTLTIAEVERLAADIGRPTRQRTTTYGEPPVERLAAARRPRQSDTAAFRLTRCARAGRPALPVTER</sequence>
<dbReference type="PANTHER" id="PTHR43076">
    <property type="entry name" value="FO SYNTHASE (COFH)"/>
    <property type="match status" value="1"/>
</dbReference>
<dbReference type="InterPro" id="IPR019939">
    <property type="entry name" value="CofG_family"/>
</dbReference>
<dbReference type="SFLD" id="SFLDF00294">
    <property type="entry name" value="7_8-didemethyl-8-hydroxy-5-dea"/>
    <property type="match status" value="1"/>
</dbReference>
<evidence type="ECO:0000256" key="10">
    <source>
        <dbReference type="ARBA" id="ARBA00048974"/>
    </source>
</evidence>
<dbReference type="Proteomes" id="UP000309133">
    <property type="component" value="Unassembled WGS sequence"/>
</dbReference>
<comment type="catalytic activity">
    <reaction evidence="10">
        <text>5-amino-5-(4-hydroxybenzyl)-6-(D-ribitylimino)-5,6-dihydrouracil + S-adenosyl-L-methionine = 7,8-didemethyl-8-hydroxy-5-deazariboflavin + 5'-deoxyadenosine + L-methionine + NH4(+) + H(+)</text>
        <dbReference type="Rhea" id="RHEA:55204"/>
        <dbReference type="ChEBI" id="CHEBI:15378"/>
        <dbReference type="ChEBI" id="CHEBI:17319"/>
        <dbReference type="ChEBI" id="CHEBI:28938"/>
        <dbReference type="ChEBI" id="CHEBI:57844"/>
        <dbReference type="ChEBI" id="CHEBI:59789"/>
        <dbReference type="ChEBI" id="CHEBI:59904"/>
        <dbReference type="ChEBI" id="CHEBI:85936"/>
        <dbReference type="EC" id="4.3.1.32"/>
    </reaction>
</comment>
<dbReference type="RefSeq" id="WP_136426292.1">
    <property type="nucleotide sequence ID" value="NZ_SSSM01000001.1"/>
</dbReference>
<keyword evidence="4" id="KW-0004">4Fe-4S</keyword>
<keyword evidence="9" id="KW-0456">Lyase</keyword>
<dbReference type="SFLD" id="SFLDS00029">
    <property type="entry name" value="Radical_SAM"/>
    <property type="match status" value="1"/>
</dbReference>
<evidence type="ECO:0000259" key="11">
    <source>
        <dbReference type="PROSITE" id="PS51918"/>
    </source>
</evidence>
<reference evidence="12 13" key="1">
    <citation type="submission" date="2019-04" db="EMBL/GenBank/DDBJ databases">
        <authorList>
            <person name="Jiang L."/>
        </authorList>
    </citation>
    <scope>NUCLEOTIDE SEQUENCE [LARGE SCALE GENOMIC DNA]</scope>
    <source>
        <strain evidence="12 13">YIM 131853</strain>
    </source>
</reference>
<evidence type="ECO:0000256" key="8">
    <source>
        <dbReference type="ARBA" id="ARBA00023014"/>
    </source>
</evidence>